<evidence type="ECO:0000259" key="1">
    <source>
        <dbReference type="Pfam" id="PF05709"/>
    </source>
</evidence>
<accession>A0A4P9C7R7</accession>
<reference evidence="3 4" key="1">
    <citation type="submission" date="2018-05" db="EMBL/GenBank/DDBJ databases">
        <title>Genome comparison of Eubacterium sp.</title>
        <authorList>
            <person name="Feng Y."/>
            <person name="Sanchez-Andrea I."/>
            <person name="Stams A.J.M."/>
            <person name="De Vos W.M."/>
        </authorList>
    </citation>
    <scope>NUCLEOTIDE SEQUENCE [LARGE SCALE GENOMIC DNA]</scope>
    <source>
        <strain evidence="3 4">YI</strain>
    </source>
</reference>
<dbReference type="Proteomes" id="UP000218387">
    <property type="component" value="Chromosome"/>
</dbReference>
<protein>
    <submittedName>
        <fullName evidence="3">Phage tail family protein</fullName>
    </submittedName>
</protein>
<organism evidence="3 4">
    <name type="scientific">Eubacterium maltosivorans</name>
    <dbReference type="NCBI Taxonomy" id="2041044"/>
    <lineage>
        <taxon>Bacteria</taxon>
        <taxon>Bacillati</taxon>
        <taxon>Bacillota</taxon>
        <taxon>Clostridia</taxon>
        <taxon>Eubacteriales</taxon>
        <taxon>Eubacteriaceae</taxon>
        <taxon>Eubacterium</taxon>
    </lineage>
</organism>
<dbReference type="AlphaFoldDB" id="A0A4P9C7R7"/>
<dbReference type="EMBL" id="CP029487">
    <property type="protein sequence ID" value="QCT71520.1"/>
    <property type="molecule type" value="Genomic_DNA"/>
</dbReference>
<dbReference type="InterPro" id="IPR008841">
    <property type="entry name" value="Siphovirus-type_tail_N"/>
</dbReference>
<evidence type="ECO:0000313" key="3">
    <source>
        <dbReference type="EMBL" id="QCT71520.1"/>
    </source>
</evidence>
<name>A0A4P9C7R7_EUBML</name>
<dbReference type="KEGG" id="emt:CPZ25_009340"/>
<feature type="domain" description="Siphovirus-type tail component RIFT-related" evidence="1">
    <location>
        <begin position="10"/>
        <end position="125"/>
    </location>
</feature>
<keyword evidence="4" id="KW-1185">Reference proteome</keyword>
<evidence type="ECO:0000313" key="4">
    <source>
        <dbReference type="Proteomes" id="UP000218387"/>
    </source>
</evidence>
<dbReference type="Pfam" id="PF22768">
    <property type="entry name" value="SPP1_Dit"/>
    <property type="match status" value="1"/>
</dbReference>
<dbReference type="Gene3D" id="2.60.120.860">
    <property type="match status" value="1"/>
</dbReference>
<dbReference type="Pfam" id="PF05709">
    <property type="entry name" value="Sipho_tail"/>
    <property type="match status" value="1"/>
</dbReference>
<dbReference type="InterPro" id="IPR054738">
    <property type="entry name" value="Siphovirus-type_tail_C"/>
</dbReference>
<evidence type="ECO:0000259" key="2">
    <source>
        <dbReference type="Pfam" id="PF22768"/>
    </source>
</evidence>
<dbReference type="RefSeq" id="WP_096920273.1">
    <property type="nucleotide sequence ID" value="NZ_CP029487.1"/>
</dbReference>
<dbReference type="Gene3D" id="2.40.30.200">
    <property type="match status" value="1"/>
</dbReference>
<sequence>MEFIYENIRGDTIKIGSNSPYILTEYEGFDMADIEKNTSKGYGQDGVSIQAVNLVPRTPIITGRIQADNAFELEERKEGLLRALRQKEKGTLFCKQANFERKIEGIVEKVKFTYQNSWIFQPFSIYLYCDDPYLTDIADSRIELTSWEGGLRFPFSVPFSLAHRGAPTAKVYNDGHEAVPVTILFKGPADKPKIENITTGEFVAVNKALQDNETLYISTEYGKEYIEIERNGVRTNAYNYINLRSALDMTLALGDNVLKYSSGRSDMTNAVEVRYKRRYLGI</sequence>
<gene>
    <name evidence="3" type="ORF">CPZ25_009340</name>
</gene>
<feature type="domain" description="Siphovirus-type tail component C-terminal" evidence="2">
    <location>
        <begin position="179"/>
        <end position="279"/>
    </location>
</feature>
<proteinExistence type="predicted"/>